<name>A0A0W1JQ92_DESHA</name>
<accession>A0A0W1JQ92</accession>
<dbReference type="Pfam" id="PF13649">
    <property type="entry name" value="Methyltransf_25"/>
    <property type="match status" value="1"/>
</dbReference>
<evidence type="ECO:0000313" key="4">
    <source>
        <dbReference type="Proteomes" id="UP000054623"/>
    </source>
</evidence>
<dbReference type="OrthoDB" id="9811589at2"/>
<dbReference type="PANTHER" id="PTHR43861">
    <property type="entry name" value="TRANS-ACONITATE 2-METHYLTRANSFERASE-RELATED"/>
    <property type="match status" value="1"/>
</dbReference>
<dbReference type="InterPro" id="IPR029063">
    <property type="entry name" value="SAM-dependent_MTases_sf"/>
</dbReference>
<evidence type="ECO:0000259" key="2">
    <source>
        <dbReference type="Pfam" id="PF13649"/>
    </source>
</evidence>
<sequence>MAMSRKERSIDDFFRTRFSVENNYVAVRYRENNRIDYDIRLIKRYINHHSMVLDLGCGTGIIEERLAGDVYNILGVDKYKQFLNKAYRHPNVVYKTGDVVTYCDEALYDLILSFGVIQYMDTDQINSMLQNCSKMLLDSGHIIIKAQFGIKEAFTVDKYSEELGSHYYACYHQIDDIVSACKKLSYSVEVIDIYPEYLNRWENTHDYAVILRKVK</sequence>
<protein>
    <recommendedName>
        <fullName evidence="2">Methyltransferase domain-containing protein</fullName>
    </recommendedName>
</protein>
<keyword evidence="1" id="KW-0808">Transferase</keyword>
<dbReference type="Gene3D" id="3.40.50.150">
    <property type="entry name" value="Vaccinia Virus protein VP39"/>
    <property type="match status" value="1"/>
</dbReference>
<dbReference type="SUPFAM" id="SSF53335">
    <property type="entry name" value="S-adenosyl-L-methionine-dependent methyltransferases"/>
    <property type="match status" value="1"/>
</dbReference>
<dbReference type="Proteomes" id="UP000054623">
    <property type="component" value="Unassembled WGS sequence"/>
</dbReference>
<feature type="domain" description="Methyltransferase" evidence="2">
    <location>
        <begin position="52"/>
        <end position="140"/>
    </location>
</feature>
<organism evidence="3 4">
    <name type="scientific">Desulfitobacterium hafniense</name>
    <name type="common">Desulfitobacterium frappieri</name>
    <dbReference type="NCBI Taxonomy" id="49338"/>
    <lineage>
        <taxon>Bacteria</taxon>
        <taxon>Bacillati</taxon>
        <taxon>Bacillota</taxon>
        <taxon>Clostridia</taxon>
        <taxon>Eubacteriales</taxon>
        <taxon>Desulfitobacteriaceae</taxon>
        <taxon>Desulfitobacterium</taxon>
    </lineage>
</organism>
<proteinExistence type="predicted"/>
<dbReference type="AlphaFoldDB" id="A0A0W1JQ92"/>
<gene>
    <name evidence="3" type="ORF">AT727_02530</name>
</gene>
<dbReference type="CDD" id="cd02440">
    <property type="entry name" value="AdoMet_MTases"/>
    <property type="match status" value="1"/>
</dbReference>
<comment type="caution">
    <text evidence="3">The sequence shown here is derived from an EMBL/GenBank/DDBJ whole genome shotgun (WGS) entry which is preliminary data.</text>
</comment>
<evidence type="ECO:0000313" key="3">
    <source>
        <dbReference type="EMBL" id="KTE93851.1"/>
    </source>
</evidence>
<dbReference type="InterPro" id="IPR041698">
    <property type="entry name" value="Methyltransf_25"/>
</dbReference>
<dbReference type="EMBL" id="LOCK01000001">
    <property type="protein sequence ID" value="KTE93851.1"/>
    <property type="molecule type" value="Genomic_DNA"/>
</dbReference>
<dbReference type="GO" id="GO:0016740">
    <property type="term" value="F:transferase activity"/>
    <property type="evidence" value="ECO:0007669"/>
    <property type="project" value="UniProtKB-KW"/>
</dbReference>
<reference evidence="3 4" key="1">
    <citation type="submission" date="2015-12" db="EMBL/GenBank/DDBJ databases">
        <title>Draft Genome Sequence of Desulfitobacterium hafniense Strain DH, a Sulfate-reducing Bacterium Isolated from Paddy Soils.</title>
        <authorList>
            <person name="Bao P."/>
            <person name="Zhang X."/>
            <person name="Li G."/>
        </authorList>
    </citation>
    <scope>NUCLEOTIDE SEQUENCE [LARGE SCALE GENOMIC DNA]</scope>
    <source>
        <strain evidence="3 4">DH</strain>
    </source>
</reference>
<evidence type="ECO:0000256" key="1">
    <source>
        <dbReference type="ARBA" id="ARBA00022679"/>
    </source>
</evidence>